<sequence length="660" mass="73367">MFFAASDTPSSGATSLSSLQDSLPSSHDPSDSNLIPEHDDVLIPSSSDVSRSFLEGKSTWDVFIGKARNIAPGLWPENTTNPYIAMWDIPALPSKSPHAEFLFGRPMWQMSGCEAGQHDMWSSQLVPGRRVALRLGVSTPSRCDFVPQPASCFLGIKSEAANGLAILTICWSYILSVRLLELQGRKIWYTKNRIRLQEAQERDTAAVYLDGASPVLVRWLSGILCSHFGWRTDGEGLPPWALVPSVDIALFTFNKPPAELDFEPPTSSEATRLLVELCRLFSLGADSNGDQHDSLPAYRAAFLASLMIPYYKERSLRPQFPVPRLGRPRTCSFDARSEADILQYSEDLRYFMTFSLHPPSLGSVLWSVFWQPDVACNLVSPWLQAALVTLEPTLGALQLEALVKTFALRRPRAALWWLALFLLGDLSTASWIRRYATKLEEQYGFASLSPPDPIFAAWSGTALSFLDQNPASSHPTPENAVSRADLLRYRFNCKLQEENATLAWRPFGFVHKSDVEVDLWPCLESKCSRSYHSFSWYGVSSEPLDTSLGFRRDTMRHVERVRDDLVLLGSAASRFASPLEIKLAPSRACSLQMLFLSAGDASGSLQLANAGMPEKFDTRKHPWLAGWRGLQSFETPAVSSGTAKTATAFVLEWLEQVATE</sequence>
<protein>
    <submittedName>
        <fullName evidence="2">Uncharacterized protein</fullName>
    </submittedName>
</protein>
<proteinExistence type="predicted"/>
<dbReference type="EMBL" id="JAWRVI010000070">
    <property type="protein sequence ID" value="KAK4081912.1"/>
    <property type="molecule type" value="Genomic_DNA"/>
</dbReference>
<organism evidence="2 3">
    <name type="scientific">Purpureocillium lilacinum</name>
    <name type="common">Paecilomyces lilacinus</name>
    <dbReference type="NCBI Taxonomy" id="33203"/>
    <lineage>
        <taxon>Eukaryota</taxon>
        <taxon>Fungi</taxon>
        <taxon>Dikarya</taxon>
        <taxon>Ascomycota</taxon>
        <taxon>Pezizomycotina</taxon>
        <taxon>Sordariomycetes</taxon>
        <taxon>Hypocreomycetidae</taxon>
        <taxon>Hypocreales</taxon>
        <taxon>Ophiocordycipitaceae</taxon>
        <taxon>Purpureocillium</taxon>
    </lineage>
</organism>
<feature type="compositionally biased region" description="Low complexity" evidence="1">
    <location>
        <begin position="15"/>
        <end position="27"/>
    </location>
</feature>
<accession>A0ABR0BK98</accession>
<dbReference type="Proteomes" id="UP001287286">
    <property type="component" value="Unassembled WGS sequence"/>
</dbReference>
<gene>
    <name evidence="2" type="ORF">Purlil1_11504</name>
</gene>
<reference evidence="2 3" key="1">
    <citation type="journal article" date="2024" name="Microbiol. Resour. Announc.">
        <title>Genome annotations for the ascomycete fungi Trichoderma harzianum, Trichoderma aggressivum, and Purpureocillium lilacinum.</title>
        <authorList>
            <person name="Beijen E.P.W."/>
            <person name="Ohm R.A."/>
        </authorList>
    </citation>
    <scope>NUCLEOTIDE SEQUENCE [LARGE SCALE GENOMIC DNA]</scope>
    <source>
        <strain evidence="2 3">CBS 150709</strain>
    </source>
</reference>
<keyword evidence="3" id="KW-1185">Reference proteome</keyword>
<evidence type="ECO:0000313" key="3">
    <source>
        <dbReference type="Proteomes" id="UP001287286"/>
    </source>
</evidence>
<name>A0ABR0BK98_PURLI</name>
<comment type="caution">
    <text evidence="2">The sequence shown here is derived from an EMBL/GenBank/DDBJ whole genome shotgun (WGS) entry which is preliminary data.</text>
</comment>
<feature type="region of interest" description="Disordered" evidence="1">
    <location>
        <begin position="1"/>
        <end position="41"/>
    </location>
</feature>
<evidence type="ECO:0000313" key="2">
    <source>
        <dbReference type="EMBL" id="KAK4081912.1"/>
    </source>
</evidence>
<evidence type="ECO:0000256" key="1">
    <source>
        <dbReference type="SAM" id="MobiDB-lite"/>
    </source>
</evidence>